<proteinExistence type="predicted"/>
<accession>A0A9P5TLZ9</accession>
<reference evidence="1" key="1">
    <citation type="submission" date="2020-11" db="EMBL/GenBank/DDBJ databases">
        <authorList>
            <consortium name="DOE Joint Genome Institute"/>
            <person name="Ahrendt S."/>
            <person name="Riley R."/>
            <person name="Andreopoulos W."/>
            <person name="LaButti K."/>
            <person name="Pangilinan J."/>
            <person name="Ruiz-duenas F.J."/>
            <person name="Barrasa J.M."/>
            <person name="Sanchez-Garcia M."/>
            <person name="Camarero S."/>
            <person name="Miyauchi S."/>
            <person name="Serrano A."/>
            <person name="Linde D."/>
            <person name="Babiker R."/>
            <person name="Drula E."/>
            <person name="Ayuso-Fernandez I."/>
            <person name="Pacheco R."/>
            <person name="Padilla G."/>
            <person name="Ferreira P."/>
            <person name="Barriuso J."/>
            <person name="Kellner H."/>
            <person name="Castanera R."/>
            <person name="Alfaro M."/>
            <person name="Ramirez L."/>
            <person name="Pisabarro A.G."/>
            <person name="Kuo A."/>
            <person name="Tritt A."/>
            <person name="Lipzen A."/>
            <person name="He G."/>
            <person name="Yan M."/>
            <person name="Ng V."/>
            <person name="Cullen D."/>
            <person name="Martin F."/>
            <person name="Rosso M.-N."/>
            <person name="Henrissat B."/>
            <person name="Hibbett D."/>
            <person name="Martinez A.T."/>
            <person name="Grigoriev I.V."/>
        </authorList>
    </citation>
    <scope>NUCLEOTIDE SEQUENCE</scope>
    <source>
        <strain evidence="1">AH 44721</strain>
    </source>
</reference>
<organism evidence="1 2">
    <name type="scientific">Gymnopilus junonius</name>
    <name type="common">Spectacular rustgill mushroom</name>
    <name type="synonym">Gymnopilus spectabilis subsp. junonius</name>
    <dbReference type="NCBI Taxonomy" id="109634"/>
    <lineage>
        <taxon>Eukaryota</taxon>
        <taxon>Fungi</taxon>
        <taxon>Dikarya</taxon>
        <taxon>Basidiomycota</taxon>
        <taxon>Agaricomycotina</taxon>
        <taxon>Agaricomycetes</taxon>
        <taxon>Agaricomycetidae</taxon>
        <taxon>Agaricales</taxon>
        <taxon>Agaricineae</taxon>
        <taxon>Hymenogastraceae</taxon>
        <taxon>Gymnopilus</taxon>
    </lineage>
</organism>
<gene>
    <name evidence="1" type="ORF">CPB84DRAFT_1747568</name>
</gene>
<name>A0A9P5TLZ9_GYMJU</name>
<keyword evidence="2" id="KW-1185">Reference proteome</keyword>
<sequence length="216" mass="24216">MTISVRQMTNKMSFALLFCLIDTDGPPGACKTLLLGKMNVIWSLDGSPKLYQRIPDITGFCLYEPCRVRLTKDSCCKRRCLSPSHKLLKDTSLNCIYQGGAEKNCLDAKACLDVMDISSNLGKFGTLVSNKDLVIGLLLLKSDWRVRRGFGAEIPYPGIPQYFLLAVRDLNRQPLLPEVCFWHTMELSAEKVYSAAQQFQQACPDDPAETMRQLSP</sequence>
<evidence type="ECO:0000313" key="2">
    <source>
        <dbReference type="Proteomes" id="UP000724874"/>
    </source>
</evidence>
<dbReference type="AlphaFoldDB" id="A0A9P5TLZ9"/>
<protein>
    <submittedName>
        <fullName evidence="1">Uncharacterized protein</fullName>
    </submittedName>
</protein>
<dbReference type="Proteomes" id="UP000724874">
    <property type="component" value="Unassembled WGS sequence"/>
</dbReference>
<dbReference type="EMBL" id="JADNYJ010000049">
    <property type="protein sequence ID" value="KAF8900116.1"/>
    <property type="molecule type" value="Genomic_DNA"/>
</dbReference>
<evidence type="ECO:0000313" key="1">
    <source>
        <dbReference type="EMBL" id="KAF8900116.1"/>
    </source>
</evidence>
<comment type="caution">
    <text evidence="1">The sequence shown here is derived from an EMBL/GenBank/DDBJ whole genome shotgun (WGS) entry which is preliminary data.</text>
</comment>